<gene>
    <name evidence="8" type="ORF">EIZ93_25545</name>
</gene>
<dbReference type="InterPro" id="IPR007341">
    <property type="entry name" value="Transgly_assoc"/>
</dbReference>
<comment type="similarity">
    <text evidence="2">Belongs to the UPF0410 family.</text>
</comment>
<protein>
    <submittedName>
        <fullName evidence="8">GlsB/YeaQ/YmgE family stress response membrane protein</fullName>
    </submittedName>
</protein>
<evidence type="ECO:0000256" key="2">
    <source>
        <dbReference type="ARBA" id="ARBA00011006"/>
    </source>
</evidence>
<evidence type="ECO:0000256" key="4">
    <source>
        <dbReference type="ARBA" id="ARBA00022692"/>
    </source>
</evidence>
<reference evidence="8 9" key="1">
    <citation type="journal article" date="2019" name="Environ. Health Perspect.">
        <title>Inter-host Transmission of Carbapenemase-Producing Escherichia coli among Humans and Backyard Animals.</title>
        <authorList>
            <person name="Li J."/>
            <person name="Bi Z."/>
            <person name="Ma S."/>
            <person name="Chen B."/>
            <person name="Cai C."/>
            <person name="He J."/>
            <person name="Schwarz S."/>
            <person name="Sun C."/>
            <person name="Zhou Y."/>
            <person name="Yin J."/>
            <person name="Hulth A."/>
            <person name="Wang Y."/>
            <person name="Shen Z."/>
            <person name="Wang S."/>
            <person name="Wu C."/>
            <person name="Nilsson L.E."/>
            <person name="Walsh T.R."/>
            <person name="Borjesson S."/>
            <person name="Shen J."/>
            <person name="Sun Q."/>
            <person name="Wang Y."/>
        </authorList>
    </citation>
    <scope>NUCLEOTIDE SEQUENCE [LARGE SCALE GENOMIC DNA]</scope>
    <source>
        <strain evidence="8 9">A016f</strain>
    </source>
</reference>
<keyword evidence="6 7" id="KW-0472">Membrane</keyword>
<name>A0A5P0JHP2_ECOLX</name>
<evidence type="ECO:0000313" key="9">
    <source>
        <dbReference type="Proteomes" id="UP000359125"/>
    </source>
</evidence>
<comment type="subcellular location">
    <subcellularLocation>
        <location evidence="1">Cell membrane</location>
        <topology evidence="1">Multi-pass membrane protein</topology>
    </subcellularLocation>
</comment>
<dbReference type="AlphaFoldDB" id="A0A5P0JHP2"/>
<proteinExistence type="inferred from homology"/>
<dbReference type="Pfam" id="PF04226">
    <property type="entry name" value="Transgly_assoc"/>
    <property type="match status" value="1"/>
</dbReference>
<dbReference type="EMBL" id="RYCF01000226">
    <property type="protein sequence ID" value="MQK27543.1"/>
    <property type="molecule type" value="Genomic_DNA"/>
</dbReference>
<feature type="transmembrane region" description="Helical" evidence="7">
    <location>
        <begin position="6"/>
        <end position="23"/>
    </location>
</feature>
<keyword evidence="3" id="KW-1003">Cell membrane</keyword>
<evidence type="ECO:0000256" key="3">
    <source>
        <dbReference type="ARBA" id="ARBA00022475"/>
    </source>
</evidence>
<dbReference type="GO" id="GO:0005886">
    <property type="term" value="C:plasma membrane"/>
    <property type="evidence" value="ECO:0007669"/>
    <property type="project" value="UniProtKB-SubCell"/>
</dbReference>
<evidence type="ECO:0000256" key="6">
    <source>
        <dbReference type="ARBA" id="ARBA00023136"/>
    </source>
</evidence>
<dbReference type="RefSeq" id="WP_143208442.1">
    <property type="nucleotide sequence ID" value="NZ_JBMIPK010000095.1"/>
</dbReference>
<sequence>VDGFNFGSFVVAVIGAIVVLFIYRKIKS</sequence>
<evidence type="ECO:0000256" key="1">
    <source>
        <dbReference type="ARBA" id="ARBA00004651"/>
    </source>
</evidence>
<dbReference type="Proteomes" id="UP000359125">
    <property type="component" value="Unassembled WGS sequence"/>
</dbReference>
<evidence type="ECO:0000256" key="7">
    <source>
        <dbReference type="SAM" id="Phobius"/>
    </source>
</evidence>
<organism evidence="8 9">
    <name type="scientific">Escherichia coli</name>
    <dbReference type="NCBI Taxonomy" id="562"/>
    <lineage>
        <taxon>Bacteria</taxon>
        <taxon>Pseudomonadati</taxon>
        <taxon>Pseudomonadota</taxon>
        <taxon>Gammaproteobacteria</taxon>
        <taxon>Enterobacterales</taxon>
        <taxon>Enterobacteriaceae</taxon>
        <taxon>Escherichia</taxon>
    </lineage>
</organism>
<evidence type="ECO:0000313" key="8">
    <source>
        <dbReference type="EMBL" id="MQK27543.1"/>
    </source>
</evidence>
<keyword evidence="5 7" id="KW-1133">Transmembrane helix</keyword>
<evidence type="ECO:0000256" key="5">
    <source>
        <dbReference type="ARBA" id="ARBA00022989"/>
    </source>
</evidence>
<accession>A0A5P0JHP2</accession>
<keyword evidence="4 7" id="KW-0812">Transmembrane</keyword>
<comment type="caution">
    <text evidence="8">The sequence shown here is derived from an EMBL/GenBank/DDBJ whole genome shotgun (WGS) entry which is preliminary data.</text>
</comment>
<feature type="non-terminal residue" evidence="8">
    <location>
        <position position="1"/>
    </location>
</feature>